<keyword evidence="8" id="KW-1185">Reference proteome</keyword>
<feature type="compositionally biased region" description="Basic and acidic residues" evidence="5">
    <location>
        <begin position="220"/>
        <end position="243"/>
    </location>
</feature>
<feature type="signal peptide" evidence="6">
    <location>
        <begin position="1"/>
        <end position="36"/>
    </location>
</feature>
<comment type="caution">
    <text evidence="7">The sequence shown here is derived from an EMBL/GenBank/DDBJ whole genome shotgun (WGS) entry which is preliminary data.</text>
</comment>
<dbReference type="InterPro" id="IPR029058">
    <property type="entry name" value="AB_hydrolase_fold"/>
</dbReference>
<keyword evidence="6" id="KW-0732">Signal</keyword>
<dbReference type="SUPFAM" id="SSF53474">
    <property type="entry name" value="alpha/beta-Hydrolases"/>
    <property type="match status" value="1"/>
</dbReference>
<dbReference type="PANTHER" id="PTHR33630">
    <property type="entry name" value="CUTINASE RV1984C-RELATED-RELATED"/>
    <property type="match status" value="1"/>
</dbReference>
<keyword evidence="4" id="KW-1015">Disulfide bond</keyword>
<evidence type="ECO:0000256" key="4">
    <source>
        <dbReference type="ARBA" id="ARBA00023157"/>
    </source>
</evidence>
<protein>
    <recommendedName>
        <fullName evidence="9">Cutinase</fullName>
    </recommendedName>
</protein>
<dbReference type="HOGENOM" id="CLU_453954_0_0_11"/>
<feature type="compositionally biased region" description="Low complexity" evidence="5">
    <location>
        <begin position="485"/>
        <end position="528"/>
    </location>
</feature>
<organism evidence="7 8">
    <name type="scientific">Corynebacterium pseudogenitalium ATCC 33035</name>
    <dbReference type="NCBI Taxonomy" id="525264"/>
    <lineage>
        <taxon>Bacteria</taxon>
        <taxon>Bacillati</taxon>
        <taxon>Actinomycetota</taxon>
        <taxon>Actinomycetes</taxon>
        <taxon>Mycobacteriales</taxon>
        <taxon>Corynebacteriaceae</taxon>
        <taxon>Corynebacterium</taxon>
    </lineage>
</organism>
<dbReference type="PANTHER" id="PTHR33630:SF9">
    <property type="entry name" value="CUTINASE 4"/>
    <property type="match status" value="1"/>
</dbReference>
<evidence type="ECO:0000256" key="5">
    <source>
        <dbReference type="SAM" id="MobiDB-lite"/>
    </source>
</evidence>
<feature type="compositionally biased region" description="Basic and acidic residues" evidence="5">
    <location>
        <begin position="196"/>
        <end position="205"/>
    </location>
</feature>
<evidence type="ECO:0000256" key="3">
    <source>
        <dbReference type="ARBA" id="ARBA00022801"/>
    </source>
</evidence>
<evidence type="ECO:0000256" key="2">
    <source>
        <dbReference type="ARBA" id="ARBA00022487"/>
    </source>
</evidence>
<feature type="region of interest" description="Disordered" evidence="5">
    <location>
        <begin position="63"/>
        <end position="243"/>
    </location>
</feature>
<dbReference type="InterPro" id="IPR000675">
    <property type="entry name" value="Cutinase/axe"/>
</dbReference>
<dbReference type="GO" id="GO:0052689">
    <property type="term" value="F:carboxylic ester hydrolase activity"/>
    <property type="evidence" value="ECO:0007669"/>
    <property type="project" value="UniProtKB-KW"/>
</dbReference>
<keyword evidence="3" id="KW-0378">Hydrolase</keyword>
<comment type="similarity">
    <text evidence="1">Belongs to the cutinase family.</text>
</comment>
<dbReference type="EMBL" id="ABYQ02000015">
    <property type="protein sequence ID" value="EFQ79360.1"/>
    <property type="molecule type" value="Genomic_DNA"/>
</dbReference>
<feature type="chain" id="PRO_5003164335" description="Cutinase" evidence="6">
    <location>
        <begin position="37"/>
        <end position="742"/>
    </location>
</feature>
<evidence type="ECO:0000256" key="1">
    <source>
        <dbReference type="ARBA" id="ARBA00007534"/>
    </source>
</evidence>
<dbReference type="AlphaFoldDB" id="E2S772"/>
<evidence type="ECO:0000313" key="7">
    <source>
        <dbReference type="EMBL" id="EFQ79360.1"/>
    </source>
</evidence>
<dbReference type="Proteomes" id="UP000003020">
    <property type="component" value="Unassembled WGS sequence"/>
</dbReference>
<evidence type="ECO:0000256" key="6">
    <source>
        <dbReference type="SAM" id="SignalP"/>
    </source>
</evidence>
<feature type="region of interest" description="Disordered" evidence="5">
    <location>
        <begin position="481"/>
        <end position="564"/>
    </location>
</feature>
<dbReference type="SMART" id="SM01110">
    <property type="entry name" value="Cutinase"/>
    <property type="match status" value="1"/>
</dbReference>
<evidence type="ECO:0000313" key="8">
    <source>
        <dbReference type="Proteomes" id="UP000003020"/>
    </source>
</evidence>
<feature type="compositionally biased region" description="Basic and acidic residues" evidence="5">
    <location>
        <begin position="547"/>
        <end position="558"/>
    </location>
</feature>
<dbReference type="Pfam" id="PF01083">
    <property type="entry name" value="Cutinase"/>
    <property type="match status" value="1"/>
</dbReference>
<dbReference type="ESTHER" id="9cory-e2s772">
    <property type="family name" value="Cutinase"/>
</dbReference>
<dbReference type="Gene3D" id="3.40.50.1820">
    <property type="entry name" value="alpha/beta hydrolase"/>
    <property type="match status" value="1"/>
</dbReference>
<sequence>MDERTKTVKSIKAAFSYAATASVVAMFGLSVPTAMAQTETEKKEVSDDKCADIQLVLVNGTFDTSAQEDSTHDHGFGSKIAGPAMREGNPSTPKDPSGGISLEQAEDSSESTSAQTTAEAVTDNHTQLIAADSNDLWGSGDKKTGENSSGSNDLWGSEGNSDDSTESNSNANDLWGDTETSSDENSADSNDPWNNTDKDSAKSTEESDSDSESADSLWEDAPKNDTDEWKTEHKDTVEKDGTRIARTYVTYPAAAGGAFVPGLKPSAPVAYSESMEKGAQNTAKVLQEVANNCPNTKVFLAGHSQGAQVASTIAREIGSGESDFPADKVAGVALFSDPTRDKGVEVMQGGASTPEAVPGTDGGNIKQVGDFSSPEQDKLDGAGMGLDKTGGKDFGQLASRTASWCSEGDLVCDLPVSGRLSDLVVGTAERLDLHDPEESLQAVSDTLGPAVQLGGIDDVKGGGIDFGKGGFKVESVSDNEVPGLAAEPSTATSSSAESADSETTSTTAKETTSAKPKGPSASATATSEAESDSQSGEVDLISTISRDGARSKSMEEARGPIGGELIGDLGKSTVAAVSKLGGMALGKGITIAKKAVTVENLAQVVSAGVTNPKAGLAVAAAKLADAALEVLTPETVTGMADEVFKEIDVLGITGDGLAETAVQAAGHGNAHNSYGSRPATADGRSAIDATVDWVVASSRDVAGDEVRPEAVQAAGLDNATYNADEAKQALDQVTNFKKELMG</sequence>
<evidence type="ECO:0008006" key="9">
    <source>
        <dbReference type="Google" id="ProtNLM"/>
    </source>
</evidence>
<dbReference type="eggNOG" id="COG2267">
    <property type="taxonomic scope" value="Bacteria"/>
</dbReference>
<gene>
    <name evidence="7" type="ORF">HMPREF0305_12374</name>
</gene>
<name>E2S772_9CORY</name>
<keyword evidence="2" id="KW-0719">Serine esterase</keyword>
<accession>E2S772</accession>
<reference evidence="7 8" key="1">
    <citation type="submission" date="2010-08" db="EMBL/GenBank/DDBJ databases">
        <authorList>
            <person name="Muzny D."/>
            <person name="Qin X."/>
            <person name="Buhay C."/>
            <person name="Dugan-Rocha S."/>
            <person name="Ding Y."/>
            <person name="Chen G."/>
            <person name="Hawes A."/>
            <person name="Holder M."/>
            <person name="Jhangiani S."/>
            <person name="Johnson A."/>
            <person name="Khan Z."/>
            <person name="Li Z."/>
            <person name="Liu W."/>
            <person name="Liu X."/>
            <person name="Perez L."/>
            <person name="Shen H."/>
            <person name="Wang Q."/>
            <person name="Watt J."/>
            <person name="Xi L."/>
            <person name="Xin Y."/>
            <person name="Zhou J."/>
            <person name="Deng J."/>
            <person name="Jiang H."/>
            <person name="Liu Y."/>
            <person name="Qu J."/>
            <person name="Song X.-Z."/>
            <person name="Zhang L."/>
            <person name="Villasana D."/>
            <person name="Johnson A."/>
            <person name="Liu J."/>
            <person name="Liyanage D."/>
            <person name="Lorensuhewa L."/>
            <person name="Robinson T."/>
            <person name="Song A."/>
            <person name="Song B.-B."/>
            <person name="Dinh H."/>
            <person name="Thornton R."/>
            <person name="Coyle M."/>
            <person name="Francisco L."/>
            <person name="Jackson L."/>
            <person name="Javaid M."/>
            <person name="Korchina V."/>
            <person name="Kovar C."/>
            <person name="Mata R."/>
            <person name="Mathew T."/>
            <person name="Ngo R."/>
            <person name="Nguyen L."/>
            <person name="Nguyen N."/>
            <person name="Okwuonu G."/>
            <person name="Ongeri F."/>
            <person name="Pham C."/>
            <person name="Simmons D."/>
            <person name="Wilczek-Boney K."/>
            <person name="Hale W."/>
            <person name="Jakkamsetti A."/>
            <person name="Pham P."/>
            <person name="Ruth R."/>
            <person name="San Lucas F."/>
            <person name="Warren J."/>
            <person name="Zhang J."/>
            <person name="Zhao Z."/>
            <person name="Zhou C."/>
            <person name="Zhu D."/>
            <person name="Lee S."/>
            <person name="Bess C."/>
            <person name="Blankenburg K."/>
            <person name="Forbes L."/>
            <person name="Fu Q."/>
            <person name="Gubbala S."/>
            <person name="Hirani K."/>
            <person name="Jayaseelan J.C."/>
            <person name="Lara F."/>
            <person name="Munidasa M."/>
            <person name="Palculict T."/>
            <person name="Patil S."/>
            <person name="Pu L.-L."/>
            <person name="Saada N."/>
            <person name="Tang L."/>
            <person name="Weissenberger G."/>
            <person name="Zhu Y."/>
            <person name="Hemphill L."/>
            <person name="Shang Y."/>
            <person name="Youmans B."/>
            <person name="Ayvaz T."/>
            <person name="Ross M."/>
            <person name="Santibanez J."/>
            <person name="Aqrawi P."/>
            <person name="Gross S."/>
            <person name="Joshi V."/>
            <person name="Fowler G."/>
            <person name="Nazareth L."/>
            <person name="Reid J."/>
            <person name="Worley K."/>
            <person name="Petrosino J."/>
            <person name="Highlander S."/>
            <person name="Gibbs R."/>
        </authorList>
    </citation>
    <scope>NUCLEOTIDE SEQUENCE [LARGE SCALE GENOMIC DNA]</scope>
    <source>
        <strain evidence="7 8">ATCC 33035</strain>
    </source>
</reference>
<feature type="compositionally biased region" description="Low complexity" evidence="5">
    <location>
        <begin position="110"/>
        <end position="121"/>
    </location>
</feature>
<proteinExistence type="inferred from homology"/>